<keyword evidence="2" id="KW-1185">Reference proteome</keyword>
<sequence>MKLKDALAVLPVEIDWTDALAEGDSIQTASWAVAPAEDGGLVVDSHEKTDTVATAVISGGIEGVMYRLTNTVVTALGYADSRSISVRIGATRAEVS</sequence>
<dbReference type="InterPro" id="IPR056928">
    <property type="entry name" value="Gp77-like"/>
</dbReference>
<protein>
    <submittedName>
        <fullName evidence="1">Uncharacterized protein</fullName>
    </submittedName>
</protein>
<dbReference type="EMBL" id="CP018221">
    <property type="protein sequence ID" value="API58868.1"/>
    <property type="molecule type" value="Genomic_DNA"/>
</dbReference>
<accession>A0A1L3ZTC0</accession>
<gene>
    <name evidence="1" type="ORF">BSL82_05705</name>
</gene>
<organism evidence="1 2">
    <name type="scientific">Tardibacter chloracetimidivorans</name>
    <dbReference type="NCBI Taxonomy" id="1921510"/>
    <lineage>
        <taxon>Bacteria</taxon>
        <taxon>Pseudomonadati</taxon>
        <taxon>Pseudomonadota</taxon>
        <taxon>Alphaproteobacteria</taxon>
        <taxon>Sphingomonadales</taxon>
        <taxon>Sphingomonadaceae</taxon>
        <taxon>Tardibacter</taxon>
    </lineage>
</organism>
<name>A0A1L3ZTC0_9SPHN</name>
<dbReference type="AlphaFoldDB" id="A0A1L3ZTC0"/>
<proteinExistence type="predicted"/>
<evidence type="ECO:0000313" key="2">
    <source>
        <dbReference type="Proteomes" id="UP000182063"/>
    </source>
</evidence>
<dbReference type="OrthoDB" id="7450424at2"/>
<evidence type="ECO:0000313" key="1">
    <source>
        <dbReference type="EMBL" id="API58868.1"/>
    </source>
</evidence>
<dbReference type="Pfam" id="PF23148">
    <property type="entry name" value="Gp77"/>
    <property type="match status" value="1"/>
</dbReference>
<dbReference type="RefSeq" id="WP_072596421.1">
    <property type="nucleotide sequence ID" value="NZ_CP018221.1"/>
</dbReference>
<dbReference type="Proteomes" id="UP000182063">
    <property type="component" value="Chromosome"/>
</dbReference>
<dbReference type="STRING" id="1921510.BSL82_05705"/>
<reference evidence="2" key="1">
    <citation type="submission" date="2016-11" db="EMBL/GenBank/DDBJ databases">
        <title>Complete Genome Sequence of alachlor-degrading Sphingomonas sp. strain JJ-A5.</title>
        <authorList>
            <person name="Lee H."/>
            <person name="Ka J.-O."/>
        </authorList>
    </citation>
    <scope>NUCLEOTIDE SEQUENCE [LARGE SCALE GENOMIC DNA]</scope>
    <source>
        <strain evidence="2">JJ-A5</strain>
    </source>
</reference>
<dbReference type="KEGG" id="sphj:BSL82_05705"/>